<dbReference type="AlphaFoldDB" id="F7XTU0"/>
<dbReference type="RefSeq" id="WP_013951496.1">
    <property type="nucleotide sequence ID" value="NC_015722.1"/>
</dbReference>
<sequence>MEEEGKSSAKHPQEFAVALRSSIKTSLIMPLKEFFDSTNDVSAFVL</sequence>
<accession>F7XTU0</accession>
<dbReference type="EMBL" id="CP002130">
    <property type="protein sequence ID" value="AEI89299.1"/>
    <property type="molecule type" value="Genomic_DNA"/>
</dbReference>
<organism evidence="1 2">
    <name type="scientific">Midichloria mitochondrii (strain IricVA)</name>
    <dbReference type="NCBI Taxonomy" id="696127"/>
    <lineage>
        <taxon>Bacteria</taxon>
        <taxon>Pseudomonadati</taxon>
        <taxon>Pseudomonadota</taxon>
        <taxon>Alphaproteobacteria</taxon>
        <taxon>Rickettsiales</taxon>
        <taxon>Candidatus Midichloriaceae</taxon>
        <taxon>Candidatus Midichloria</taxon>
    </lineage>
</organism>
<evidence type="ECO:0000313" key="2">
    <source>
        <dbReference type="Proteomes" id="UP000006639"/>
    </source>
</evidence>
<dbReference type="KEGG" id="mmn:midi_01020"/>
<dbReference type="HOGENOM" id="CLU_3185883_0_0_5"/>
<protein>
    <submittedName>
        <fullName evidence="1">Uncharacterized protein</fullName>
    </submittedName>
</protein>
<proteinExistence type="predicted"/>
<dbReference type="Proteomes" id="UP000006639">
    <property type="component" value="Chromosome"/>
</dbReference>
<name>F7XTU0_MIDMI</name>
<gene>
    <name evidence="1" type="ordered locus">midi_01020</name>
</gene>
<evidence type="ECO:0000313" key="1">
    <source>
        <dbReference type="EMBL" id="AEI89299.1"/>
    </source>
</evidence>
<keyword evidence="2" id="KW-1185">Reference proteome</keyword>
<reference evidence="1 2" key="1">
    <citation type="journal article" date="2011" name="Mol. Biol. Evol.">
        <title>Phylogenomic evidence for the presence of a flagellum and cbb3 oxidase in the free-living mitochondrial ancestor.</title>
        <authorList>
            <person name="Sassera D."/>
            <person name="Lo N."/>
            <person name="Epis S."/>
            <person name="D'Auria G."/>
            <person name="Montagna M."/>
            <person name="Comandatore F."/>
            <person name="Horner D."/>
            <person name="Pereto J."/>
            <person name="Luciano A.M."/>
            <person name="Franciosi F."/>
            <person name="Ferri E."/>
            <person name="Crotti E."/>
            <person name="Bazzocchi C."/>
            <person name="Daffonchio D."/>
            <person name="Sacchi L."/>
            <person name="Moya A."/>
            <person name="Latorre A."/>
            <person name="Bandi C."/>
        </authorList>
    </citation>
    <scope>NUCLEOTIDE SEQUENCE [LARGE SCALE GENOMIC DNA]</scope>
    <source>
        <strain evidence="1 2">IricVA</strain>
    </source>
</reference>